<evidence type="ECO:0000313" key="3">
    <source>
        <dbReference type="Proteomes" id="UP000241890"/>
    </source>
</evidence>
<sequence>MERLATPLRSGTKAYLSANVVPALTEGLTRLGIVRPSDPYLFLAEFLLALSPQRDEYVLGRKADLERSVANARDYSPRHEVMTSQQQQQIVPAGAAIQAARSLGPSTGGLGDPTTGNLQLSKGQSIESMALVDSPGHQKQEQVVIEEEENRYAMNQESQPLAEDILEQDASDHLTDSEADAHGYNASFEVNEDQTVHADVTFNEDKESSLDHTNAMFVQQEYTEEYGTETALQDDEPRTSAGDSENLTSSEPTEASSEEEQNENSEDETVRVRLAMRISGRSLALKASLVEATGSLVLDALNLASGERHYLECQGVDYSALRSVYKHDTDTMVQEMLRPLRLEVDASSGAACLAF</sequence>
<dbReference type="CDD" id="cd22967">
    <property type="entry name" value="DD_AK7"/>
    <property type="match status" value="1"/>
</dbReference>
<accession>A0A2R5GI97</accession>
<keyword evidence="3" id="KW-1185">Reference proteome</keyword>
<keyword evidence="2" id="KW-0418">Kinase</keyword>
<comment type="caution">
    <text evidence="2">The sequence shown here is derived from an EMBL/GenBank/DDBJ whole genome shotgun (WGS) entry which is preliminary data.</text>
</comment>
<evidence type="ECO:0000313" key="2">
    <source>
        <dbReference type="EMBL" id="GBG30039.1"/>
    </source>
</evidence>
<proteinExistence type="predicted"/>
<dbReference type="InterPro" id="IPR047499">
    <property type="entry name" value="DD_AK7"/>
</dbReference>
<keyword evidence="2" id="KW-0808">Transferase</keyword>
<gene>
    <name evidence="2" type="ORF">FCC1311_062592</name>
</gene>
<dbReference type="EMBL" id="BEYU01000070">
    <property type="protein sequence ID" value="GBG30039.1"/>
    <property type="molecule type" value="Genomic_DNA"/>
</dbReference>
<protein>
    <submittedName>
        <fullName evidence="2">Adenylate kinase 7</fullName>
    </submittedName>
</protein>
<dbReference type="GO" id="GO:0016301">
    <property type="term" value="F:kinase activity"/>
    <property type="evidence" value="ECO:0007669"/>
    <property type="project" value="UniProtKB-KW"/>
</dbReference>
<dbReference type="AlphaFoldDB" id="A0A2R5GI97"/>
<reference evidence="2 3" key="1">
    <citation type="submission" date="2017-12" db="EMBL/GenBank/DDBJ databases">
        <title>Sequencing, de novo assembly and annotation of complete genome of a new Thraustochytrid species, strain FCC1311.</title>
        <authorList>
            <person name="Sedici K."/>
            <person name="Godart F."/>
            <person name="Aiese Cigliano R."/>
            <person name="Sanseverino W."/>
            <person name="Barakat M."/>
            <person name="Ortet P."/>
            <person name="Marechal E."/>
            <person name="Cagnac O."/>
            <person name="Amato A."/>
        </authorList>
    </citation>
    <scope>NUCLEOTIDE SEQUENCE [LARGE SCALE GENOMIC DNA]</scope>
</reference>
<dbReference type="OrthoDB" id="1729737at2759"/>
<evidence type="ECO:0000256" key="1">
    <source>
        <dbReference type="SAM" id="MobiDB-lite"/>
    </source>
</evidence>
<dbReference type="Gene3D" id="1.20.890.10">
    <property type="entry name" value="cAMP-dependent protein kinase regulatory subunit, dimerization-anchoring domain"/>
    <property type="match status" value="1"/>
</dbReference>
<feature type="compositionally biased region" description="Acidic residues" evidence="1">
    <location>
        <begin position="256"/>
        <end position="267"/>
    </location>
</feature>
<dbReference type="InterPro" id="IPR007858">
    <property type="entry name" value="Dpy-30_motif"/>
</dbReference>
<dbReference type="InParanoid" id="A0A2R5GI97"/>
<dbReference type="Proteomes" id="UP000241890">
    <property type="component" value="Unassembled WGS sequence"/>
</dbReference>
<dbReference type="Pfam" id="PF05186">
    <property type="entry name" value="Dpy-30"/>
    <property type="match status" value="1"/>
</dbReference>
<name>A0A2R5GI97_9STRA</name>
<feature type="region of interest" description="Disordered" evidence="1">
    <location>
        <begin position="226"/>
        <end position="269"/>
    </location>
</feature>
<organism evidence="2 3">
    <name type="scientific">Hondaea fermentalgiana</name>
    <dbReference type="NCBI Taxonomy" id="2315210"/>
    <lineage>
        <taxon>Eukaryota</taxon>
        <taxon>Sar</taxon>
        <taxon>Stramenopiles</taxon>
        <taxon>Bigyra</taxon>
        <taxon>Labyrinthulomycetes</taxon>
        <taxon>Thraustochytrida</taxon>
        <taxon>Thraustochytriidae</taxon>
        <taxon>Hondaea</taxon>
    </lineage>
</organism>